<keyword evidence="3" id="KW-0119">Carbohydrate metabolism</keyword>
<gene>
    <name evidence="6" type="ORF">JOE21_001476</name>
</gene>
<dbReference type="CDD" id="cd12214">
    <property type="entry name" value="ChiA1_BD"/>
    <property type="match status" value="1"/>
</dbReference>
<dbReference type="Proteomes" id="UP001185012">
    <property type="component" value="Unassembled WGS sequence"/>
</dbReference>
<evidence type="ECO:0000256" key="2">
    <source>
        <dbReference type="ARBA" id="ARBA00022801"/>
    </source>
</evidence>
<dbReference type="Pfam" id="PF03067">
    <property type="entry name" value="LPMO_10"/>
    <property type="match status" value="1"/>
</dbReference>
<keyword evidence="1" id="KW-0732">Signal</keyword>
<organism evidence="6 7">
    <name type="scientific">Desmospora profundinema</name>
    <dbReference type="NCBI Taxonomy" id="1571184"/>
    <lineage>
        <taxon>Bacteria</taxon>
        <taxon>Bacillati</taxon>
        <taxon>Bacillota</taxon>
        <taxon>Bacilli</taxon>
        <taxon>Bacillales</taxon>
        <taxon>Thermoactinomycetaceae</taxon>
        <taxon>Desmospora</taxon>
    </lineage>
</organism>
<evidence type="ECO:0000313" key="7">
    <source>
        <dbReference type="Proteomes" id="UP001185012"/>
    </source>
</evidence>
<dbReference type="EMBL" id="JAVDQG010000003">
    <property type="protein sequence ID" value="MDR6225478.1"/>
    <property type="molecule type" value="Genomic_DNA"/>
</dbReference>
<name>A0ABU1IL28_9BACL</name>
<feature type="region of interest" description="Disordered" evidence="4">
    <location>
        <begin position="196"/>
        <end position="259"/>
    </location>
</feature>
<evidence type="ECO:0000259" key="5">
    <source>
        <dbReference type="SMART" id="SM00495"/>
    </source>
</evidence>
<evidence type="ECO:0000256" key="1">
    <source>
        <dbReference type="ARBA" id="ARBA00022729"/>
    </source>
</evidence>
<feature type="domain" description="Chitin-binding type-3" evidence="5">
    <location>
        <begin position="247"/>
        <end position="293"/>
    </location>
</feature>
<proteinExistence type="predicted"/>
<dbReference type="Pfam" id="PF02839">
    <property type="entry name" value="CBM_5_12"/>
    <property type="match status" value="1"/>
</dbReference>
<dbReference type="Gene3D" id="2.70.50.50">
    <property type="entry name" value="chitin-binding protein cbp21"/>
    <property type="match status" value="1"/>
</dbReference>
<evidence type="ECO:0000256" key="4">
    <source>
        <dbReference type="SAM" id="MobiDB-lite"/>
    </source>
</evidence>
<feature type="region of interest" description="Disordered" evidence="4">
    <location>
        <begin position="278"/>
        <end position="304"/>
    </location>
</feature>
<dbReference type="CDD" id="cd21177">
    <property type="entry name" value="LPMO_AA10"/>
    <property type="match status" value="1"/>
</dbReference>
<dbReference type="PANTHER" id="PTHR34823:SF1">
    <property type="entry name" value="CHITIN-BINDING TYPE-4 DOMAIN-CONTAINING PROTEIN"/>
    <property type="match status" value="1"/>
</dbReference>
<dbReference type="InterPro" id="IPR036573">
    <property type="entry name" value="CBM_sf_5/12"/>
</dbReference>
<keyword evidence="2" id="KW-0378">Hydrolase</keyword>
<accession>A0ABU1IL28</accession>
<dbReference type="RefSeq" id="WP_309864216.1">
    <property type="nucleotide sequence ID" value="NZ_JAVDQG010000003.1"/>
</dbReference>
<evidence type="ECO:0000256" key="3">
    <source>
        <dbReference type="ARBA" id="ARBA00023326"/>
    </source>
</evidence>
<dbReference type="PANTHER" id="PTHR34823">
    <property type="entry name" value="GLCNAC-BINDING PROTEIN A"/>
    <property type="match status" value="1"/>
</dbReference>
<comment type="caution">
    <text evidence="6">The sequence shown here is derived from an EMBL/GenBank/DDBJ whole genome shotgun (WGS) entry which is preliminary data.</text>
</comment>
<dbReference type="InterPro" id="IPR051024">
    <property type="entry name" value="GlcNAc_Chitin_IntDeg"/>
</dbReference>
<dbReference type="SMART" id="SM00495">
    <property type="entry name" value="ChtBD3"/>
    <property type="match status" value="1"/>
</dbReference>
<dbReference type="InterPro" id="IPR004302">
    <property type="entry name" value="Cellulose/chitin-bd_N"/>
</dbReference>
<keyword evidence="3" id="KW-0624">Polysaccharide degradation</keyword>
<dbReference type="InterPro" id="IPR014756">
    <property type="entry name" value="Ig_E-set"/>
</dbReference>
<keyword evidence="7" id="KW-1185">Reference proteome</keyword>
<dbReference type="InterPro" id="IPR003610">
    <property type="entry name" value="CBM5/12"/>
</dbReference>
<dbReference type="SUPFAM" id="SSF51055">
    <property type="entry name" value="Carbohydrate binding domain"/>
    <property type="match status" value="1"/>
</dbReference>
<protein>
    <submittedName>
        <fullName evidence="6">Carbohydrate-binding protein with CBM5 and CBM33 domain</fullName>
    </submittedName>
</protein>
<dbReference type="SUPFAM" id="SSF81296">
    <property type="entry name" value="E set domains"/>
    <property type="match status" value="1"/>
</dbReference>
<evidence type="ECO:0000313" key="6">
    <source>
        <dbReference type="EMBL" id="MDR6225478.1"/>
    </source>
</evidence>
<reference evidence="6 7" key="1">
    <citation type="submission" date="2023-07" db="EMBL/GenBank/DDBJ databases">
        <title>Genomic Encyclopedia of Type Strains, Phase IV (KMG-IV): sequencing the most valuable type-strain genomes for metagenomic binning, comparative biology and taxonomic classification.</title>
        <authorList>
            <person name="Goeker M."/>
        </authorList>
    </citation>
    <scope>NUCLEOTIDE SEQUENCE [LARGE SCALE GENOMIC DNA]</scope>
    <source>
        <strain evidence="6 7">DSM 45903</strain>
    </source>
</reference>
<dbReference type="Gene3D" id="2.10.10.20">
    <property type="entry name" value="Carbohydrate-binding module superfamily 5/12"/>
    <property type="match status" value="1"/>
</dbReference>
<feature type="compositionally biased region" description="Acidic residues" evidence="4">
    <location>
        <begin position="204"/>
        <end position="242"/>
    </location>
</feature>
<sequence>MVLRGSTLLVAFGTMLLLMAGMLVFAESASAHGYVESPTSRAYLCKQGDNTNCGQVQYEPQSVEGPGKFPAEGPPDGQIAGGTVFPELDEQTADRWKKVNLNGGKNTFKWHLTAPHSTTDWRYYITKKDWDPNKPLGRDALELEPFCSFEDGGARPSPSVTHECNVPTDRSGYHLILAVWEIDDTPMAFYQVIDVNLNNGNPGDDPEQPGDDPEQPGDDPEQPGDDPEQPGDDPEQPGDDPEQPGNEGDWQAQASYQVGDQITYQGKTYTCIQAHTSQEGWEPPNVPALWGEAEGSDYGAEPEQQKSFWETLRSFFGWGD</sequence>